<feature type="transmembrane region" description="Helical" evidence="1">
    <location>
        <begin position="6"/>
        <end position="28"/>
    </location>
</feature>
<proteinExistence type="predicted"/>
<feature type="transmembrane region" description="Helical" evidence="1">
    <location>
        <begin position="49"/>
        <end position="66"/>
    </location>
</feature>
<dbReference type="OrthoDB" id="2972601at2"/>
<dbReference type="STRING" id="571933.SAMN05216362_12836"/>
<organism evidence="2 3">
    <name type="scientific">Piscibacillus halophilus</name>
    <dbReference type="NCBI Taxonomy" id="571933"/>
    <lineage>
        <taxon>Bacteria</taxon>
        <taxon>Bacillati</taxon>
        <taxon>Bacillota</taxon>
        <taxon>Bacilli</taxon>
        <taxon>Bacillales</taxon>
        <taxon>Bacillaceae</taxon>
        <taxon>Piscibacillus</taxon>
    </lineage>
</organism>
<sequence length="130" mass="15397">MHFIDILLIFAALFIAAFIVELILTKIFNIEVRTQRYINNTHKKRYRQFLIIYLVILFILFGLYILGLIIVFIPITLIVLYPVCSSIVDMVMEWKHARESRRFIISISNIAVYVSFIVLLFTTDFFGYYS</sequence>
<keyword evidence="3" id="KW-1185">Reference proteome</keyword>
<protein>
    <recommendedName>
        <fullName evidence="4">DUF4181 domain-containing protein</fullName>
    </recommendedName>
</protein>
<evidence type="ECO:0000313" key="3">
    <source>
        <dbReference type="Proteomes" id="UP000199427"/>
    </source>
</evidence>
<dbReference type="InterPro" id="IPR025441">
    <property type="entry name" value="DUF4181"/>
</dbReference>
<keyword evidence="1" id="KW-0472">Membrane</keyword>
<gene>
    <name evidence="2" type="ORF">SAMN05216362_12836</name>
</gene>
<dbReference type="RefSeq" id="WP_091774418.1">
    <property type="nucleotide sequence ID" value="NZ_FOES01000028.1"/>
</dbReference>
<evidence type="ECO:0008006" key="4">
    <source>
        <dbReference type="Google" id="ProtNLM"/>
    </source>
</evidence>
<dbReference type="AlphaFoldDB" id="A0A1H9J3H9"/>
<feature type="transmembrane region" description="Helical" evidence="1">
    <location>
        <begin position="72"/>
        <end position="91"/>
    </location>
</feature>
<dbReference type="Pfam" id="PF13789">
    <property type="entry name" value="DUF4181"/>
    <property type="match status" value="1"/>
</dbReference>
<accession>A0A1H9J3H9</accession>
<evidence type="ECO:0000313" key="2">
    <source>
        <dbReference type="EMBL" id="SEQ81591.1"/>
    </source>
</evidence>
<evidence type="ECO:0000256" key="1">
    <source>
        <dbReference type="SAM" id="Phobius"/>
    </source>
</evidence>
<keyword evidence="1" id="KW-0812">Transmembrane</keyword>
<reference evidence="2 3" key="1">
    <citation type="submission" date="2016-10" db="EMBL/GenBank/DDBJ databases">
        <authorList>
            <person name="de Groot N.N."/>
        </authorList>
    </citation>
    <scope>NUCLEOTIDE SEQUENCE [LARGE SCALE GENOMIC DNA]</scope>
    <source>
        <strain evidence="2 3">DSM 21633</strain>
    </source>
</reference>
<dbReference type="Proteomes" id="UP000199427">
    <property type="component" value="Unassembled WGS sequence"/>
</dbReference>
<dbReference type="EMBL" id="FOES01000028">
    <property type="protein sequence ID" value="SEQ81591.1"/>
    <property type="molecule type" value="Genomic_DNA"/>
</dbReference>
<name>A0A1H9J3H9_9BACI</name>
<keyword evidence="1" id="KW-1133">Transmembrane helix</keyword>
<feature type="transmembrane region" description="Helical" evidence="1">
    <location>
        <begin position="103"/>
        <end position="129"/>
    </location>
</feature>